<evidence type="ECO:0000256" key="10">
    <source>
        <dbReference type="PROSITE-ProRule" id="PRU00282"/>
    </source>
</evidence>
<dbReference type="PANTHER" id="PTHR45928">
    <property type="entry name" value="RE38146P"/>
    <property type="match status" value="1"/>
</dbReference>
<name>A0A034W6L3_BACDO</name>
<organism evidence="12">
    <name type="scientific">Bactrocera dorsalis</name>
    <name type="common">Oriental fruit fly</name>
    <name type="synonym">Dacus dorsalis</name>
    <dbReference type="NCBI Taxonomy" id="27457"/>
    <lineage>
        <taxon>Eukaryota</taxon>
        <taxon>Metazoa</taxon>
        <taxon>Ecdysozoa</taxon>
        <taxon>Arthropoda</taxon>
        <taxon>Hexapoda</taxon>
        <taxon>Insecta</taxon>
        <taxon>Pterygota</taxon>
        <taxon>Neoptera</taxon>
        <taxon>Endopterygota</taxon>
        <taxon>Diptera</taxon>
        <taxon>Brachycera</taxon>
        <taxon>Muscomorpha</taxon>
        <taxon>Tephritoidea</taxon>
        <taxon>Tephritidae</taxon>
        <taxon>Bactrocera</taxon>
        <taxon>Bactrocera</taxon>
    </lineage>
</organism>
<dbReference type="PANTHER" id="PTHR45928:SF1">
    <property type="entry name" value="RE38146P"/>
    <property type="match status" value="1"/>
</dbReference>
<comment type="similarity">
    <text evidence="2 11">Belongs to the mitochondrial carrier (TC 2.A.29) family.</text>
</comment>
<keyword evidence="5" id="KW-0677">Repeat</keyword>
<keyword evidence="7" id="KW-1133">Transmembrane helix</keyword>
<evidence type="ECO:0000256" key="11">
    <source>
        <dbReference type="RuleBase" id="RU000488"/>
    </source>
</evidence>
<evidence type="ECO:0000256" key="6">
    <source>
        <dbReference type="ARBA" id="ARBA00022792"/>
    </source>
</evidence>
<gene>
    <name evidence="12" type="primary">S2535</name>
</gene>
<evidence type="ECO:0000256" key="9">
    <source>
        <dbReference type="ARBA" id="ARBA00023136"/>
    </source>
</evidence>
<dbReference type="EMBL" id="GAKP01009187">
    <property type="protein sequence ID" value="JAC49765.1"/>
    <property type="molecule type" value="Transcribed_RNA"/>
</dbReference>
<dbReference type="GO" id="GO:0005743">
    <property type="term" value="C:mitochondrial inner membrane"/>
    <property type="evidence" value="ECO:0007669"/>
    <property type="project" value="UniProtKB-SubCell"/>
</dbReference>
<keyword evidence="9 10" id="KW-0472">Membrane</keyword>
<keyword evidence="6" id="KW-0999">Mitochondrion inner membrane</keyword>
<feature type="repeat" description="Solcar" evidence="10">
    <location>
        <begin position="4"/>
        <end position="93"/>
    </location>
</feature>
<evidence type="ECO:0000256" key="1">
    <source>
        <dbReference type="ARBA" id="ARBA00004448"/>
    </source>
</evidence>
<dbReference type="AlphaFoldDB" id="A0A034W6L3"/>
<dbReference type="EMBL" id="GAKP01009185">
    <property type="protein sequence ID" value="JAC49767.1"/>
    <property type="molecule type" value="Transcribed_RNA"/>
</dbReference>
<dbReference type="InterPro" id="IPR051508">
    <property type="entry name" value="Mito_Carrier_Antiporter"/>
</dbReference>
<keyword evidence="8" id="KW-0496">Mitochondrion</keyword>
<dbReference type="Gene3D" id="1.50.40.10">
    <property type="entry name" value="Mitochondrial carrier domain"/>
    <property type="match status" value="1"/>
</dbReference>
<comment type="subcellular location">
    <subcellularLocation>
        <location evidence="1">Mitochondrion inner membrane</location>
        <topology evidence="1">Multi-pass membrane protein</topology>
    </subcellularLocation>
</comment>
<keyword evidence="4 10" id="KW-0812">Transmembrane</keyword>
<proteinExistence type="inferred from homology"/>
<dbReference type="InterPro" id="IPR023395">
    <property type="entry name" value="MCP_dom_sf"/>
</dbReference>
<sequence>MDITDFIIGGTASLGATYFTNPLEVIKTRIQLQGELSASGTYVKPYKGVINAFIVVGRNEGISGLQKGLVPALYFQFILNSFRLLYYGYAEKMDAQEKW</sequence>
<dbReference type="OrthoDB" id="6703404at2759"/>
<reference evidence="12" key="1">
    <citation type="journal article" date="2014" name="BMC Genomics">
        <title>Characterizing the developmental transcriptome of the oriental fruit fly, Bactrocera dorsalis (Diptera: Tephritidae) through comparative genomic analysis with Drosophila melanogaster utilizing modENCODE datasets.</title>
        <authorList>
            <person name="Geib S.M."/>
            <person name="Calla B."/>
            <person name="Hall B."/>
            <person name="Hou S."/>
            <person name="Manoukis N.C."/>
        </authorList>
    </citation>
    <scope>NUCLEOTIDE SEQUENCE</scope>
    <source>
        <strain evidence="12">Punador</strain>
    </source>
</reference>
<evidence type="ECO:0000256" key="2">
    <source>
        <dbReference type="ARBA" id="ARBA00006375"/>
    </source>
</evidence>
<dbReference type="SUPFAM" id="SSF103506">
    <property type="entry name" value="Mitochondrial carrier"/>
    <property type="match status" value="1"/>
</dbReference>
<dbReference type="Pfam" id="PF00153">
    <property type="entry name" value="Mito_carr"/>
    <property type="match status" value="1"/>
</dbReference>
<dbReference type="PROSITE" id="PS50920">
    <property type="entry name" value="SOLCAR"/>
    <property type="match status" value="1"/>
</dbReference>
<accession>A0A034W6L3</accession>
<evidence type="ECO:0000256" key="5">
    <source>
        <dbReference type="ARBA" id="ARBA00022737"/>
    </source>
</evidence>
<evidence type="ECO:0000256" key="7">
    <source>
        <dbReference type="ARBA" id="ARBA00022989"/>
    </source>
</evidence>
<protein>
    <submittedName>
        <fullName evidence="12">Solute carrier family 25 member 35</fullName>
    </submittedName>
</protein>
<evidence type="ECO:0000256" key="8">
    <source>
        <dbReference type="ARBA" id="ARBA00023128"/>
    </source>
</evidence>
<dbReference type="InterPro" id="IPR018108">
    <property type="entry name" value="MCP_transmembrane"/>
</dbReference>
<evidence type="ECO:0000256" key="4">
    <source>
        <dbReference type="ARBA" id="ARBA00022692"/>
    </source>
</evidence>
<evidence type="ECO:0000256" key="3">
    <source>
        <dbReference type="ARBA" id="ARBA00022448"/>
    </source>
</evidence>
<evidence type="ECO:0000313" key="12">
    <source>
        <dbReference type="EMBL" id="JAC49765.1"/>
    </source>
</evidence>
<keyword evidence="3 11" id="KW-0813">Transport</keyword>